<proteinExistence type="predicted"/>
<gene>
    <name evidence="1" type="ORF">KVT40_001764</name>
</gene>
<evidence type="ECO:0000313" key="1">
    <source>
        <dbReference type="EMBL" id="KAG8630145.1"/>
    </source>
</evidence>
<evidence type="ECO:0000313" key="2">
    <source>
        <dbReference type="Proteomes" id="UP000809789"/>
    </source>
</evidence>
<comment type="caution">
    <text evidence="1">The sequence shown here is derived from an EMBL/GenBank/DDBJ whole genome shotgun (WGS) entry which is preliminary data.</text>
</comment>
<dbReference type="Proteomes" id="UP000809789">
    <property type="component" value="Unassembled WGS sequence"/>
</dbReference>
<dbReference type="AlphaFoldDB" id="A0A8K0L9T6"/>
<organism evidence="1 2">
    <name type="scientific">Elsinoe batatas</name>
    <dbReference type="NCBI Taxonomy" id="2601811"/>
    <lineage>
        <taxon>Eukaryota</taxon>
        <taxon>Fungi</taxon>
        <taxon>Dikarya</taxon>
        <taxon>Ascomycota</taxon>
        <taxon>Pezizomycotina</taxon>
        <taxon>Dothideomycetes</taxon>
        <taxon>Dothideomycetidae</taxon>
        <taxon>Myriangiales</taxon>
        <taxon>Elsinoaceae</taxon>
        <taxon>Elsinoe</taxon>
    </lineage>
</organism>
<dbReference type="EMBL" id="JAESVG020000002">
    <property type="protein sequence ID" value="KAG8630145.1"/>
    <property type="molecule type" value="Genomic_DNA"/>
</dbReference>
<name>A0A8K0L9T6_9PEZI</name>
<sequence length="304" mass="33663">MVAVVLVPEDFELVKLVGEDENDPLVTDWLRVSEELGRDLTDDTPELKDDWRLTEAVALERPGVVEELVDPGLTTGGEAEMKVVEDSEEVDDDFALPDDGLAEFEIVELLDLDLLEDEPDDEAGESVVEVDDEPLVPDLVAVVPEAEDIAVLLWVPLGDVVPLELVPLTLLVGDDPELVREDRDDEAPPLVLLWLCDTEDGPEDGPEDVLEEPSLLEELIEEDPWLSFVVEIVEDEADSPRLELTLALVVSDDEAETEVDDCEPVDSDDDDVWLLEPLEALLEKPEPLPRMMAPLLTAACSYDR</sequence>
<reference evidence="1" key="1">
    <citation type="submission" date="2021-07" db="EMBL/GenBank/DDBJ databases">
        <title>Elsinoe batatas strain:CRI-CJ2 Genome sequencing and assembly.</title>
        <authorList>
            <person name="Huang L."/>
        </authorList>
    </citation>
    <scope>NUCLEOTIDE SEQUENCE</scope>
    <source>
        <strain evidence="1">CRI-CJ2</strain>
    </source>
</reference>
<accession>A0A8K0L9T6</accession>
<protein>
    <submittedName>
        <fullName evidence="1">Uncharacterized protein</fullName>
    </submittedName>
</protein>
<keyword evidence="2" id="KW-1185">Reference proteome</keyword>
<dbReference type="OrthoDB" id="10583606at2759"/>